<proteinExistence type="predicted"/>
<feature type="compositionally biased region" description="Low complexity" evidence="1">
    <location>
        <begin position="40"/>
        <end position="49"/>
    </location>
</feature>
<feature type="region of interest" description="Disordered" evidence="1">
    <location>
        <begin position="1"/>
        <end position="110"/>
    </location>
</feature>
<gene>
    <name evidence="2" type="ORF">Pfra01_002291800</name>
</gene>
<dbReference type="Proteomes" id="UP001165121">
    <property type="component" value="Unassembled WGS sequence"/>
</dbReference>
<accession>A0A9W7D6V5</accession>
<organism evidence="2 3">
    <name type="scientific">Phytophthora fragariaefolia</name>
    <dbReference type="NCBI Taxonomy" id="1490495"/>
    <lineage>
        <taxon>Eukaryota</taxon>
        <taxon>Sar</taxon>
        <taxon>Stramenopiles</taxon>
        <taxon>Oomycota</taxon>
        <taxon>Peronosporomycetes</taxon>
        <taxon>Peronosporales</taxon>
        <taxon>Peronosporaceae</taxon>
        <taxon>Phytophthora</taxon>
    </lineage>
</organism>
<feature type="compositionally biased region" description="Low complexity" evidence="1">
    <location>
        <begin position="58"/>
        <end position="72"/>
    </location>
</feature>
<evidence type="ECO:0000256" key="1">
    <source>
        <dbReference type="SAM" id="MobiDB-lite"/>
    </source>
</evidence>
<feature type="region of interest" description="Disordered" evidence="1">
    <location>
        <begin position="206"/>
        <end position="254"/>
    </location>
</feature>
<sequence length="254" mass="27362">MRLHPTFYVGRLKPYAQHESPSLGDSAPTPARARGRAFTRQPASAQGRPARPRRSARPARAGPSTRPAPASTQQTRPSSGGVQQPPDDQRSLVDQTCGVFPPPPPPLRDEQGKIRWIIQRIVDHRIRWASRASAAMTGQLGVSERDINGYTGVRVPEELKTLRTNLIAQMSSSAAAGGLSTLPRAVGDYSSRSSFTPFGGFGGGGLRFPSPFPERRASGRSAAPTYRGSEEILSNEYENDSGPRSGSDDRQFAG</sequence>
<reference evidence="2" key="1">
    <citation type="submission" date="2023-04" db="EMBL/GenBank/DDBJ databases">
        <title>Phytophthora fragariaefolia NBRC 109709.</title>
        <authorList>
            <person name="Ichikawa N."/>
            <person name="Sato H."/>
            <person name="Tonouchi N."/>
        </authorList>
    </citation>
    <scope>NUCLEOTIDE SEQUENCE</scope>
    <source>
        <strain evidence="2">NBRC 109709</strain>
    </source>
</reference>
<protein>
    <submittedName>
        <fullName evidence="2">Unnamed protein product</fullName>
    </submittedName>
</protein>
<name>A0A9W7D6V5_9STRA</name>
<evidence type="ECO:0000313" key="2">
    <source>
        <dbReference type="EMBL" id="GMF54805.1"/>
    </source>
</evidence>
<feature type="compositionally biased region" description="Polar residues" evidence="1">
    <location>
        <begin position="73"/>
        <end position="82"/>
    </location>
</feature>
<comment type="caution">
    <text evidence="2">The sequence shown here is derived from an EMBL/GenBank/DDBJ whole genome shotgun (WGS) entry which is preliminary data.</text>
</comment>
<dbReference type="OrthoDB" id="145587at2759"/>
<keyword evidence="3" id="KW-1185">Reference proteome</keyword>
<evidence type="ECO:0000313" key="3">
    <source>
        <dbReference type="Proteomes" id="UP001165121"/>
    </source>
</evidence>
<dbReference type="AlphaFoldDB" id="A0A9W7D6V5"/>
<dbReference type="EMBL" id="BSXT01003612">
    <property type="protein sequence ID" value="GMF54805.1"/>
    <property type="molecule type" value="Genomic_DNA"/>
</dbReference>